<evidence type="ECO:0000313" key="11">
    <source>
        <dbReference type="EMBL" id="ABU77732.1"/>
    </source>
</evidence>
<dbReference type="HOGENOM" id="CLU_070764_0_2_6"/>
<dbReference type="PANTHER" id="PTHR43425:SF2">
    <property type="entry name" value="OXYGEN-INSENSITIVE NADPH NITROREDUCTASE"/>
    <property type="match status" value="1"/>
</dbReference>
<dbReference type="FunFam" id="3.40.109.10:FF:000006">
    <property type="entry name" value="Oxygen-insensitive NADPH nitroreductase"/>
    <property type="match status" value="1"/>
</dbReference>
<comment type="subunit">
    <text evidence="3">Homodimer.</text>
</comment>
<keyword evidence="6 9" id="KW-0521">NADP</keyword>
<dbReference type="KEGG" id="esa:ESA_02486"/>
<dbReference type="SUPFAM" id="SSF55469">
    <property type="entry name" value="FMN-dependent nitroreductase-like"/>
    <property type="match status" value="1"/>
</dbReference>
<evidence type="ECO:0000259" key="10">
    <source>
        <dbReference type="Pfam" id="PF00881"/>
    </source>
</evidence>
<evidence type="ECO:0000256" key="7">
    <source>
        <dbReference type="ARBA" id="ARBA00023002"/>
    </source>
</evidence>
<comment type="similarity">
    <text evidence="2 9">Belongs to the flavin oxidoreductase frp family.</text>
</comment>
<evidence type="ECO:0000313" key="12">
    <source>
        <dbReference type="Proteomes" id="UP000000260"/>
    </source>
</evidence>
<evidence type="ECO:0000256" key="4">
    <source>
        <dbReference type="ARBA" id="ARBA00022630"/>
    </source>
</evidence>
<keyword evidence="4 9" id="KW-0285">Flavoprotein</keyword>
<accession>A7MF39</accession>
<organism evidence="11 12">
    <name type="scientific">Cronobacter sakazakii (strain ATCC BAA-894)</name>
    <name type="common">Enterobacter sakazakii</name>
    <dbReference type="NCBI Taxonomy" id="290339"/>
    <lineage>
        <taxon>Bacteria</taxon>
        <taxon>Pseudomonadati</taxon>
        <taxon>Pseudomonadota</taxon>
        <taxon>Gammaproteobacteria</taxon>
        <taxon>Enterobacterales</taxon>
        <taxon>Enterobacteriaceae</taxon>
        <taxon>Cronobacter</taxon>
    </lineage>
</organism>
<dbReference type="InterPro" id="IPR016446">
    <property type="entry name" value="Flavin_OxRdtase_Frp"/>
</dbReference>
<protein>
    <recommendedName>
        <fullName evidence="8">Oxygen-insensitive NADPH nitroreductase</fullName>
    </recommendedName>
</protein>
<gene>
    <name evidence="11" type="ordered locus">ESA_02486</name>
</gene>
<proteinExistence type="inferred from homology"/>
<evidence type="ECO:0000256" key="9">
    <source>
        <dbReference type="PIRNR" id="PIRNR005426"/>
    </source>
</evidence>
<comment type="cofactor">
    <cofactor evidence="1">
        <name>FMN</name>
        <dbReference type="ChEBI" id="CHEBI:58210"/>
    </cofactor>
</comment>
<dbReference type="Proteomes" id="UP000000260">
    <property type="component" value="Chromosome"/>
</dbReference>
<dbReference type="InterPro" id="IPR000415">
    <property type="entry name" value="Nitroreductase-like"/>
</dbReference>
<dbReference type="GO" id="GO:0016491">
    <property type="term" value="F:oxidoreductase activity"/>
    <property type="evidence" value="ECO:0007669"/>
    <property type="project" value="UniProtKB-UniRule"/>
</dbReference>
<evidence type="ECO:0000256" key="1">
    <source>
        <dbReference type="ARBA" id="ARBA00001917"/>
    </source>
</evidence>
<keyword evidence="5 9" id="KW-0288">FMN</keyword>
<feature type="domain" description="Nitroreductase" evidence="10">
    <location>
        <begin position="27"/>
        <end position="176"/>
    </location>
</feature>
<dbReference type="Gene3D" id="3.40.109.10">
    <property type="entry name" value="NADH Oxidase"/>
    <property type="match status" value="1"/>
</dbReference>
<evidence type="ECO:0000256" key="5">
    <source>
        <dbReference type="ARBA" id="ARBA00022643"/>
    </source>
</evidence>
<keyword evidence="7 9" id="KW-0560">Oxidoreductase</keyword>
<name>A7MF39_CROS8</name>
<dbReference type="InterPro" id="IPR029479">
    <property type="entry name" value="Nitroreductase"/>
</dbReference>
<dbReference type="Pfam" id="PF00881">
    <property type="entry name" value="Nitroreductase"/>
    <property type="match status" value="1"/>
</dbReference>
<evidence type="ECO:0000256" key="6">
    <source>
        <dbReference type="ARBA" id="ARBA00022857"/>
    </source>
</evidence>
<evidence type="ECO:0000256" key="2">
    <source>
        <dbReference type="ARBA" id="ARBA00008366"/>
    </source>
</evidence>
<sequence length="257" mass="28869">MGKLSLAFQHTRNKENVMTPTIELLCSHRSIRHYTDEPISDAQREAIIHAAQSASSSSFLQCSSIIRVTDRAMREQLVTLTGGQPHVAKAAEFWVFCADFNRHLQICPDAQLGLAEQLLLGVVDTAMLGQNALVAAESLGLGGVYIGGIRNSIEAVTELLGLPKHVLPLFGLCLGWPADNPQVKPRMPAGLMVHENRYQPVDRELLAEYDEEIADYYLHRDSNARRDTWSDQIRRTIIKENRPFILDYLHKQGWATR</sequence>
<dbReference type="EMBL" id="CP000783">
    <property type="protein sequence ID" value="ABU77732.1"/>
    <property type="molecule type" value="Genomic_DNA"/>
</dbReference>
<evidence type="ECO:0000256" key="8">
    <source>
        <dbReference type="ARBA" id="ARBA00067726"/>
    </source>
</evidence>
<dbReference type="NCBIfam" id="NF008033">
    <property type="entry name" value="PRK10765.1"/>
    <property type="match status" value="1"/>
</dbReference>
<dbReference type="PANTHER" id="PTHR43425">
    <property type="entry name" value="OXYGEN-INSENSITIVE NADPH NITROREDUCTASE"/>
    <property type="match status" value="1"/>
</dbReference>
<dbReference type="PIRSF" id="PIRSF005426">
    <property type="entry name" value="Frp"/>
    <property type="match status" value="1"/>
</dbReference>
<dbReference type="CDD" id="cd02146">
    <property type="entry name" value="NfsA-like"/>
    <property type="match status" value="1"/>
</dbReference>
<keyword evidence="12" id="KW-1185">Reference proteome</keyword>
<reference evidence="11 12" key="1">
    <citation type="journal article" date="2010" name="PLoS ONE">
        <title>Genome sequence of Cronobacter sakazakii BAA-894 and comparative genomic hybridization analysis with other Cronobacter species.</title>
        <authorList>
            <person name="Kucerova E."/>
            <person name="Clifton S.W."/>
            <person name="Xia X.Q."/>
            <person name="Long F."/>
            <person name="Porwollik S."/>
            <person name="Fulton L."/>
            <person name="Fronick C."/>
            <person name="Minx P."/>
            <person name="Kyung K."/>
            <person name="Warren W."/>
            <person name="Fulton R."/>
            <person name="Feng D."/>
            <person name="Wollam A."/>
            <person name="Shah N."/>
            <person name="Bhonagiri V."/>
            <person name="Nash W.E."/>
            <person name="Hallsworth-Pepin K."/>
            <person name="Wilson R.K."/>
            <person name="McClelland M."/>
            <person name="Forsythe S.J."/>
        </authorList>
    </citation>
    <scope>NUCLEOTIDE SEQUENCE [LARGE SCALE GENOMIC DNA]</scope>
    <source>
        <strain evidence="11 12">ATCC BAA-894</strain>
    </source>
</reference>
<evidence type="ECO:0000256" key="3">
    <source>
        <dbReference type="ARBA" id="ARBA00011738"/>
    </source>
</evidence>
<dbReference type="AlphaFoldDB" id="A7MF39"/>